<evidence type="ECO:0000313" key="11">
    <source>
        <dbReference type="Proteomes" id="UP000466445"/>
    </source>
</evidence>
<reference evidence="10 11" key="1">
    <citation type="journal article" date="2019" name="Emerg. Microbes Infect.">
        <title>Comprehensive subspecies identification of 175 nontuberculous mycobacteria species based on 7547 genomic profiles.</title>
        <authorList>
            <person name="Matsumoto Y."/>
            <person name="Kinjo T."/>
            <person name="Motooka D."/>
            <person name="Nabeya D."/>
            <person name="Jung N."/>
            <person name="Uechi K."/>
            <person name="Horii T."/>
            <person name="Iida T."/>
            <person name="Fujita J."/>
            <person name="Nakamura S."/>
        </authorList>
    </citation>
    <scope>NUCLEOTIDE SEQUENCE [LARGE SCALE GENOMIC DNA]</scope>
    <source>
        <strain evidence="10 11">JCM 30395</strain>
    </source>
</reference>
<sequence length="453" mass="47286">MYPGIAALLPTVGAVLVIVAGCALPTDGCGRLLGLPLMQATGRISYSRYLWHWPVLVFAPLVVGHPLGLTGRTLAALLAAGLAVLTLRFLENPLRFAPRLRNSPWRSLGLGALATAIAVCVGLGLLKVVVATTPVGHGGMAAPLAVSTAPVPPDASPAVYTAAVRQAFAQVQAAVAASVDVQRVPSNLDPPLAEAAAAQQGPLPGGCLRGDKEGGQPECTTGDLASATTVALVGDSHAAQWNPAFQRVADQRHRRLQTMAKEGCPLVDVPIAKHLPGLVESIRHCEQWRAEILARLRAEHPQLVVLSVWRGYVSDSNFQIGFTPFDKAWEDSLTRLVGQLRDTGAQVMVLGPVPNPGSFVPNCLAANMDDGSACSPSRSAAVNQRGIAAEAAATTAGGGHYVDLTDLFCTTDQCPVIIGNSLVYFDTSHLTLQYSRALAPVMGPLADSALANN</sequence>
<keyword evidence="3 8" id="KW-0812">Transmembrane</keyword>
<organism evidence="10 11">
    <name type="scientific">Mycolicibacterium sarraceniae</name>
    <dbReference type="NCBI Taxonomy" id="1534348"/>
    <lineage>
        <taxon>Bacteria</taxon>
        <taxon>Bacillati</taxon>
        <taxon>Actinomycetota</taxon>
        <taxon>Actinomycetes</taxon>
        <taxon>Mycobacteriales</taxon>
        <taxon>Mycobacteriaceae</taxon>
        <taxon>Mycolicibacterium</taxon>
    </lineage>
</organism>
<dbReference type="AlphaFoldDB" id="A0A7I7SUT7"/>
<dbReference type="InterPro" id="IPR036514">
    <property type="entry name" value="SGNH_hydro_sf"/>
</dbReference>
<keyword evidence="4 8" id="KW-1133">Transmembrane helix</keyword>
<dbReference type="InterPro" id="IPR050879">
    <property type="entry name" value="Acyltransferase_3"/>
</dbReference>
<dbReference type="SUPFAM" id="SSF52266">
    <property type="entry name" value="SGNH hydrolase"/>
    <property type="match status" value="1"/>
</dbReference>
<proteinExistence type="predicted"/>
<feature type="transmembrane region" description="Helical" evidence="8">
    <location>
        <begin position="110"/>
        <end position="130"/>
    </location>
</feature>
<accession>A0A7I7SUT7</accession>
<evidence type="ECO:0000256" key="1">
    <source>
        <dbReference type="ARBA" id="ARBA00022475"/>
    </source>
</evidence>
<evidence type="ECO:0000256" key="2">
    <source>
        <dbReference type="ARBA" id="ARBA00022679"/>
    </source>
</evidence>
<evidence type="ECO:0000256" key="6">
    <source>
        <dbReference type="ARBA" id="ARBA00023315"/>
    </source>
</evidence>
<keyword evidence="1" id="KW-1003">Cell membrane</keyword>
<gene>
    <name evidence="10" type="ORF">MSAR_29510</name>
</gene>
<dbReference type="EMBL" id="AP022595">
    <property type="protein sequence ID" value="BBY59815.1"/>
    <property type="molecule type" value="Genomic_DNA"/>
</dbReference>
<feature type="region of interest" description="Disordered" evidence="7">
    <location>
        <begin position="194"/>
        <end position="218"/>
    </location>
</feature>
<dbReference type="KEGG" id="msar:MSAR_29510"/>
<keyword evidence="11" id="KW-1185">Reference proteome</keyword>
<dbReference type="InterPro" id="IPR043968">
    <property type="entry name" value="SGNH"/>
</dbReference>
<dbReference type="GO" id="GO:0016020">
    <property type="term" value="C:membrane"/>
    <property type="evidence" value="ECO:0007669"/>
    <property type="project" value="TreeGrafter"/>
</dbReference>
<dbReference type="Proteomes" id="UP000466445">
    <property type="component" value="Chromosome"/>
</dbReference>
<evidence type="ECO:0000256" key="5">
    <source>
        <dbReference type="ARBA" id="ARBA00023136"/>
    </source>
</evidence>
<dbReference type="GO" id="GO:0016746">
    <property type="term" value="F:acyltransferase activity"/>
    <property type="evidence" value="ECO:0007669"/>
    <property type="project" value="UniProtKB-KW"/>
</dbReference>
<keyword evidence="2" id="KW-0808">Transferase</keyword>
<name>A0A7I7SUT7_9MYCO</name>
<dbReference type="PANTHER" id="PTHR23028:SF53">
    <property type="entry name" value="ACYL_TRANSF_3 DOMAIN-CONTAINING PROTEIN"/>
    <property type="match status" value="1"/>
</dbReference>
<feature type="transmembrane region" description="Helical" evidence="8">
    <location>
        <begin position="74"/>
        <end position="90"/>
    </location>
</feature>
<dbReference type="PANTHER" id="PTHR23028">
    <property type="entry name" value="ACETYLTRANSFERASE"/>
    <property type="match status" value="1"/>
</dbReference>
<evidence type="ECO:0000259" key="9">
    <source>
        <dbReference type="Pfam" id="PF19040"/>
    </source>
</evidence>
<feature type="domain" description="SGNH" evidence="9">
    <location>
        <begin position="207"/>
        <end position="442"/>
    </location>
</feature>
<dbReference type="GO" id="GO:0009103">
    <property type="term" value="P:lipopolysaccharide biosynthetic process"/>
    <property type="evidence" value="ECO:0007669"/>
    <property type="project" value="TreeGrafter"/>
</dbReference>
<keyword evidence="6" id="KW-0012">Acyltransferase</keyword>
<evidence type="ECO:0000313" key="10">
    <source>
        <dbReference type="EMBL" id="BBY59815.1"/>
    </source>
</evidence>
<evidence type="ECO:0000256" key="7">
    <source>
        <dbReference type="SAM" id="MobiDB-lite"/>
    </source>
</evidence>
<protein>
    <recommendedName>
        <fullName evidence="9">SGNH domain-containing protein</fullName>
    </recommendedName>
</protein>
<evidence type="ECO:0000256" key="4">
    <source>
        <dbReference type="ARBA" id="ARBA00022989"/>
    </source>
</evidence>
<evidence type="ECO:0000256" key="3">
    <source>
        <dbReference type="ARBA" id="ARBA00022692"/>
    </source>
</evidence>
<dbReference type="Gene3D" id="3.40.50.1110">
    <property type="entry name" value="SGNH hydrolase"/>
    <property type="match status" value="1"/>
</dbReference>
<evidence type="ECO:0000256" key="8">
    <source>
        <dbReference type="SAM" id="Phobius"/>
    </source>
</evidence>
<keyword evidence="5 8" id="KW-0472">Membrane</keyword>
<feature type="transmembrane region" description="Helical" evidence="8">
    <location>
        <begin position="49"/>
        <end position="67"/>
    </location>
</feature>
<dbReference type="Pfam" id="PF19040">
    <property type="entry name" value="SGNH"/>
    <property type="match status" value="1"/>
</dbReference>